<feature type="transmembrane region" description="Helical" evidence="1">
    <location>
        <begin position="6"/>
        <end position="29"/>
    </location>
</feature>
<keyword evidence="3" id="KW-0255">Endonuclease</keyword>
<keyword evidence="3" id="KW-0540">Nuclease</keyword>
<dbReference type="RefSeq" id="WP_377378594.1">
    <property type="nucleotide sequence ID" value="NZ_JBHSSW010000012.1"/>
</dbReference>
<organism evidence="3 4">
    <name type="scientific">Ponticaulis profundi</name>
    <dbReference type="NCBI Taxonomy" id="2665222"/>
    <lineage>
        <taxon>Bacteria</taxon>
        <taxon>Pseudomonadati</taxon>
        <taxon>Pseudomonadota</taxon>
        <taxon>Alphaproteobacteria</taxon>
        <taxon>Hyphomonadales</taxon>
        <taxon>Hyphomonadaceae</taxon>
        <taxon>Ponticaulis</taxon>
    </lineage>
</organism>
<accession>A0ABW1SAY5</accession>
<dbReference type="InterPro" id="IPR005135">
    <property type="entry name" value="Endo/exonuclease/phosphatase"/>
</dbReference>
<dbReference type="InterPro" id="IPR036691">
    <property type="entry name" value="Endo/exonu/phosph_ase_sf"/>
</dbReference>
<name>A0ABW1SAY5_9PROT</name>
<feature type="domain" description="Endonuclease/exonuclease/phosphatase" evidence="2">
    <location>
        <begin position="114"/>
        <end position="316"/>
    </location>
</feature>
<proteinExistence type="predicted"/>
<evidence type="ECO:0000259" key="2">
    <source>
        <dbReference type="Pfam" id="PF03372"/>
    </source>
</evidence>
<keyword evidence="3" id="KW-0378">Hydrolase</keyword>
<keyword evidence="4" id="KW-1185">Reference proteome</keyword>
<keyword evidence="1" id="KW-0812">Transmembrane</keyword>
<dbReference type="EMBL" id="JBHSSW010000012">
    <property type="protein sequence ID" value="MFC6198408.1"/>
    <property type="molecule type" value="Genomic_DNA"/>
</dbReference>
<sequence length="330" mass="37544">MIEIVSLLGLLCLYVCGFVLLFGVIAPYLPQRAWWIRIWVYGRQQTILLLGFICLLHVLVWGVSTLFAACFLTAAMLGMVWCFAEIFPYFSMGRKELESADGTGDCVFSVLLLNVLEENDQYQRALTCIREADADMVLLCETNQAWADALRPLEDVYPHTYLLPLEDHNGLLFYSRFPMDQVDLHYLCQPHIPSLFIDLHVGENCPLRLYAIHPRPPRPEDDVEDLDDELIIIGRDACHHDCPVLVMGDLNEVGWSPAIRRFEKTSGLRDPKRGRGIFNTYGATNPILRWPLDHVFASQAFSVVDIERLPECGSDHFPIKYTLELTGTPA</sequence>
<protein>
    <submittedName>
        <fullName evidence="3">Endonuclease/exonuclease/phosphatase family protein</fullName>
    </submittedName>
</protein>
<keyword evidence="1" id="KW-0472">Membrane</keyword>
<reference evidence="4" key="1">
    <citation type="journal article" date="2019" name="Int. J. Syst. Evol. Microbiol.">
        <title>The Global Catalogue of Microorganisms (GCM) 10K type strain sequencing project: providing services to taxonomists for standard genome sequencing and annotation.</title>
        <authorList>
            <consortium name="The Broad Institute Genomics Platform"/>
            <consortium name="The Broad Institute Genome Sequencing Center for Infectious Disease"/>
            <person name="Wu L."/>
            <person name="Ma J."/>
        </authorList>
    </citation>
    <scope>NUCLEOTIDE SEQUENCE [LARGE SCALE GENOMIC DNA]</scope>
    <source>
        <strain evidence="4">CGMCC-1.15741</strain>
    </source>
</reference>
<evidence type="ECO:0000256" key="1">
    <source>
        <dbReference type="SAM" id="Phobius"/>
    </source>
</evidence>
<dbReference type="Proteomes" id="UP001596303">
    <property type="component" value="Unassembled WGS sequence"/>
</dbReference>
<gene>
    <name evidence="3" type="ORF">ACFQDM_09970</name>
</gene>
<dbReference type="Gene3D" id="3.60.10.10">
    <property type="entry name" value="Endonuclease/exonuclease/phosphatase"/>
    <property type="match status" value="1"/>
</dbReference>
<keyword evidence="1" id="KW-1133">Transmembrane helix</keyword>
<dbReference type="Pfam" id="PF03372">
    <property type="entry name" value="Exo_endo_phos"/>
    <property type="match status" value="1"/>
</dbReference>
<comment type="caution">
    <text evidence="3">The sequence shown here is derived from an EMBL/GenBank/DDBJ whole genome shotgun (WGS) entry which is preliminary data.</text>
</comment>
<dbReference type="SUPFAM" id="SSF56219">
    <property type="entry name" value="DNase I-like"/>
    <property type="match status" value="1"/>
</dbReference>
<dbReference type="GO" id="GO:0004519">
    <property type="term" value="F:endonuclease activity"/>
    <property type="evidence" value="ECO:0007669"/>
    <property type="project" value="UniProtKB-KW"/>
</dbReference>
<evidence type="ECO:0000313" key="4">
    <source>
        <dbReference type="Proteomes" id="UP001596303"/>
    </source>
</evidence>
<feature type="transmembrane region" description="Helical" evidence="1">
    <location>
        <begin position="41"/>
        <end position="60"/>
    </location>
</feature>
<evidence type="ECO:0000313" key="3">
    <source>
        <dbReference type="EMBL" id="MFC6198408.1"/>
    </source>
</evidence>